<keyword evidence="11" id="KW-1133">Transmembrane helix</keyword>
<evidence type="ECO:0000256" key="9">
    <source>
        <dbReference type="ARBA" id="ARBA00022840"/>
    </source>
</evidence>
<evidence type="ECO:0000259" key="12">
    <source>
        <dbReference type="PROSITE" id="PS50885"/>
    </source>
</evidence>
<evidence type="ECO:0000256" key="5">
    <source>
        <dbReference type="ARBA" id="ARBA00022553"/>
    </source>
</evidence>
<comment type="subcellular location">
    <subcellularLocation>
        <location evidence="2">Cell membrane</location>
        <topology evidence="2">Multi-pass membrane protein</topology>
    </subcellularLocation>
</comment>
<evidence type="ECO:0000256" key="3">
    <source>
        <dbReference type="ARBA" id="ARBA00012438"/>
    </source>
</evidence>
<dbReference type="SMART" id="SM00388">
    <property type="entry name" value="HisKA"/>
    <property type="match status" value="1"/>
</dbReference>
<accession>A0A6J6TQX3</accession>
<name>A0A6J6TQX3_9ZZZZ</name>
<dbReference type="GO" id="GO:0000155">
    <property type="term" value="F:phosphorelay sensor kinase activity"/>
    <property type="evidence" value="ECO:0007669"/>
    <property type="project" value="InterPro"/>
</dbReference>
<dbReference type="SUPFAM" id="SSF47384">
    <property type="entry name" value="Homodimeric domain of signal transducing histidine kinase"/>
    <property type="match status" value="1"/>
</dbReference>
<evidence type="ECO:0000256" key="11">
    <source>
        <dbReference type="SAM" id="Phobius"/>
    </source>
</evidence>
<keyword evidence="6" id="KW-0808">Transferase</keyword>
<keyword evidence="7" id="KW-0547">Nucleotide-binding</keyword>
<evidence type="ECO:0000256" key="7">
    <source>
        <dbReference type="ARBA" id="ARBA00022741"/>
    </source>
</evidence>
<comment type="catalytic activity">
    <reaction evidence="1">
        <text>ATP + protein L-histidine = ADP + protein N-phospho-L-histidine.</text>
        <dbReference type="EC" id="2.7.13.3"/>
    </reaction>
</comment>
<dbReference type="CDD" id="cd00082">
    <property type="entry name" value="HisKA"/>
    <property type="match status" value="1"/>
</dbReference>
<proteinExistence type="predicted"/>
<evidence type="ECO:0000256" key="8">
    <source>
        <dbReference type="ARBA" id="ARBA00022777"/>
    </source>
</evidence>
<dbReference type="Pfam" id="PF00512">
    <property type="entry name" value="HisKA"/>
    <property type="match status" value="1"/>
</dbReference>
<keyword evidence="5" id="KW-0597">Phosphoprotein</keyword>
<sequence length="400" mass="41553">MRSRLTLAFGLLAVLLVGAFVAFRTVSISDLAEDELRRQVQREALVVATLLGQGLEPDAPAPAAAALEPFAVPDRAVVVTVADGSSSRVTGQLWRESDAEGAVAASATVDGVVVEVSAPMRDAESTVSAALPSLLALGGILVVVAVLVGVLVATRLARPFAELAEAANALARGRFDLRLPDTSIGEARAIGEALDGAAAQLRGSLERERDLALRASHELRTPLTSLSLALHDLVDRDDAPADLVEAAALAARTVERLDKAVGDVLEETRSHPVVAGAHLPLSLVVPALAQRWADTLSLAGVELEAELDGDATLSLTPGPLEQVLDDVLLAVLACSGHRVGLSVEGAERHLRVEVRVAGAQPAARDVPALERARGVVETLGGRMSGDLREPAGLAVVLPRR</sequence>
<reference evidence="13" key="1">
    <citation type="submission" date="2020-05" db="EMBL/GenBank/DDBJ databases">
        <authorList>
            <person name="Chiriac C."/>
            <person name="Salcher M."/>
            <person name="Ghai R."/>
            <person name="Kavagutti S V."/>
        </authorList>
    </citation>
    <scope>NUCLEOTIDE SEQUENCE</scope>
</reference>
<dbReference type="Gene3D" id="1.10.287.130">
    <property type="match status" value="1"/>
</dbReference>
<feature type="domain" description="HAMP" evidence="12">
    <location>
        <begin position="154"/>
        <end position="206"/>
    </location>
</feature>
<dbReference type="InterPro" id="IPR003661">
    <property type="entry name" value="HisK_dim/P_dom"/>
</dbReference>
<dbReference type="SMART" id="SM00304">
    <property type="entry name" value="HAMP"/>
    <property type="match status" value="1"/>
</dbReference>
<dbReference type="PANTHER" id="PTHR44936">
    <property type="entry name" value="SENSOR PROTEIN CREC"/>
    <property type="match status" value="1"/>
</dbReference>
<dbReference type="GO" id="GO:0005524">
    <property type="term" value="F:ATP binding"/>
    <property type="evidence" value="ECO:0007669"/>
    <property type="project" value="UniProtKB-KW"/>
</dbReference>
<evidence type="ECO:0000256" key="6">
    <source>
        <dbReference type="ARBA" id="ARBA00022679"/>
    </source>
</evidence>
<dbReference type="AlphaFoldDB" id="A0A6J6TQX3"/>
<gene>
    <name evidence="13" type="ORF">UFOPK2761_01872</name>
</gene>
<dbReference type="Gene3D" id="6.10.340.10">
    <property type="match status" value="1"/>
</dbReference>
<dbReference type="InterPro" id="IPR036097">
    <property type="entry name" value="HisK_dim/P_sf"/>
</dbReference>
<keyword evidence="9" id="KW-0067">ATP-binding</keyword>
<dbReference type="Pfam" id="PF00672">
    <property type="entry name" value="HAMP"/>
    <property type="match status" value="1"/>
</dbReference>
<keyword evidence="11" id="KW-0472">Membrane</keyword>
<organism evidence="13">
    <name type="scientific">freshwater metagenome</name>
    <dbReference type="NCBI Taxonomy" id="449393"/>
    <lineage>
        <taxon>unclassified sequences</taxon>
        <taxon>metagenomes</taxon>
        <taxon>ecological metagenomes</taxon>
    </lineage>
</organism>
<evidence type="ECO:0000256" key="4">
    <source>
        <dbReference type="ARBA" id="ARBA00022475"/>
    </source>
</evidence>
<keyword evidence="4" id="KW-1003">Cell membrane</keyword>
<evidence type="ECO:0000256" key="10">
    <source>
        <dbReference type="ARBA" id="ARBA00023012"/>
    </source>
</evidence>
<evidence type="ECO:0000256" key="1">
    <source>
        <dbReference type="ARBA" id="ARBA00000085"/>
    </source>
</evidence>
<feature type="transmembrane region" description="Helical" evidence="11">
    <location>
        <begin position="129"/>
        <end position="153"/>
    </location>
</feature>
<evidence type="ECO:0000256" key="2">
    <source>
        <dbReference type="ARBA" id="ARBA00004651"/>
    </source>
</evidence>
<dbReference type="EC" id="2.7.13.3" evidence="3"/>
<dbReference type="EMBL" id="CAEZYQ010000013">
    <property type="protein sequence ID" value="CAB4749295.1"/>
    <property type="molecule type" value="Genomic_DNA"/>
</dbReference>
<dbReference type="PANTHER" id="PTHR44936:SF9">
    <property type="entry name" value="SENSOR PROTEIN CREC"/>
    <property type="match status" value="1"/>
</dbReference>
<dbReference type="InterPro" id="IPR003660">
    <property type="entry name" value="HAMP_dom"/>
</dbReference>
<evidence type="ECO:0000313" key="13">
    <source>
        <dbReference type="EMBL" id="CAB4749295.1"/>
    </source>
</evidence>
<keyword evidence="10" id="KW-0902">Two-component regulatory system</keyword>
<dbReference type="PROSITE" id="PS50885">
    <property type="entry name" value="HAMP"/>
    <property type="match status" value="1"/>
</dbReference>
<keyword evidence="11" id="KW-0812">Transmembrane</keyword>
<dbReference type="GO" id="GO:0016020">
    <property type="term" value="C:membrane"/>
    <property type="evidence" value="ECO:0007669"/>
    <property type="project" value="InterPro"/>
</dbReference>
<dbReference type="InterPro" id="IPR050980">
    <property type="entry name" value="2C_sensor_his_kinase"/>
</dbReference>
<protein>
    <recommendedName>
        <fullName evidence="3">histidine kinase</fullName>
        <ecNumber evidence="3">2.7.13.3</ecNumber>
    </recommendedName>
</protein>
<keyword evidence="8" id="KW-0418">Kinase</keyword>